<gene>
    <name evidence="1" type="ORF">GTA08_BOTSDO12956</name>
</gene>
<name>A0A8H4N721_9PEZI</name>
<proteinExistence type="predicted"/>
<evidence type="ECO:0000313" key="1">
    <source>
        <dbReference type="EMBL" id="KAF4311470.1"/>
    </source>
</evidence>
<organism evidence="1 2">
    <name type="scientific">Botryosphaeria dothidea</name>
    <dbReference type="NCBI Taxonomy" id="55169"/>
    <lineage>
        <taxon>Eukaryota</taxon>
        <taxon>Fungi</taxon>
        <taxon>Dikarya</taxon>
        <taxon>Ascomycota</taxon>
        <taxon>Pezizomycotina</taxon>
        <taxon>Dothideomycetes</taxon>
        <taxon>Dothideomycetes incertae sedis</taxon>
        <taxon>Botryosphaeriales</taxon>
        <taxon>Botryosphaeriaceae</taxon>
        <taxon>Botryosphaeria</taxon>
    </lineage>
</organism>
<sequence length="175" mass="19692">MGQLSKRLYGQLTRLKRLWHPKDLAVFQRLWNDVMMQYTRTSLTYASDKLPALAGVARIAEEKFKAGVSFGLWLRGFTSELLWITQDGGTGRRIPGRAPTWSWASIEGAVEKHHITGSYEISTKEMEYTAKVVVAPPPISFISPFSRPGADQAACAPSSVHIPRIRFIFALEVWL</sequence>
<dbReference type="PANTHER" id="PTHR33112">
    <property type="entry name" value="DOMAIN PROTEIN, PUTATIVE-RELATED"/>
    <property type="match status" value="1"/>
</dbReference>
<dbReference type="OrthoDB" id="5362512at2759"/>
<keyword evidence="2" id="KW-1185">Reference proteome</keyword>
<dbReference type="EMBL" id="WWBZ02000009">
    <property type="protein sequence ID" value="KAF4311470.1"/>
    <property type="molecule type" value="Genomic_DNA"/>
</dbReference>
<dbReference type="Proteomes" id="UP000572817">
    <property type="component" value="Unassembled WGS sequence"/>
</dbReference>
<accession>A0A8H4N721</accession>
<comment type="caution">
    <text evidence="1">The sequence shown here is derived from an EMBL/GenBank/DDBJ whole genome shotgun (WGS) entry which is preliminary data.</text>
</comment>
<dbReference type="AlphaFoldDB" id="A0A8H4N721"/>
<evidence type="ECO:0000313" key="2">
    <source>
        <dbReference type="Proteomes" id="UP000572817"/>
    </source>
</evidence>
<protein>
    <submittedName>
        <fullName evidence="1">Uncharacterized protein</fullName>
    </submittedName>
</protein>
<reference evidence="1" key="1">
    <citation type="submission" date="2020-04" db="EMBL/GenBank/DDBJ databases">
        <title>Genome Assembly and Annotation of Botryosphaeria dothidea sdau 11-99, a Latent Pathogen of Apple Fruit Ring Rot in China.</title>
        <authorList>
            <person name="Yu C."/>
            <person name="Diao Y."/>
            <person name="Lu Q."/>
            <person name="Zhao J."/>
            <person name="Cui S."/>
            <person name="Peng C."/>
            <person name="He B."/>
            <person name="Liu H."/>
        </authorList>
    </citation>
    <scope>NUCLEOTIDE SEQUENCE [LARGE SCALE GENOMIC DNA]</scope>
    <source>
        <strain evidence="1">Sdau11-99</strain>
    </source>
</reference>
<dbReference type="PANTHER" id="PTHR33112:SF16">
    <property type="entry name" value="HETEROKARYON INCOMPATIBILITY DOMAIN-CONTAINING PROTEIN"/>
    <property type="match status" value="1"/>
</dbReference>